<dbReference type="SUPFAM" id="SSF74853">
    <property type="entry name" value="Lamin A/C globular tail domain"/>
    <property type="match status" value="1"/>
</dbReference>
<proteinExistence type="predicted"/>
<dbReference type="Gene3D" id="2.60.40.1260">
    <property type="entry name" value="Lamin Tail domain"/>
    <property type="match status" value="1"/>
</dbReference>
<dbReference type="SMART" id="SM00849">
    <property type="entry name" value="Lactamase_B"/>
    <property type="match status" value="1"/>
</dbReference>
<feature type="domain" description="Metallo-beta-lactamase" evidence="1">
    <location>
        <begin position="46"/>
        <end position="237"/>
    </location>
</feature>
<dbReference type="CDD" id="cd07731">
    <property type="entry name" value="ComA-like_MBL-fold"/>
    <property type="match status" value="1"/>
</dbReference>
<dbReference type="InterPro" id="IPR036866">
    <property type="entry name" value="RibonucZ/Hydroxyglut_hydro"/>
</dbReference>
<protein>
    <submittedName>
        <fullName evidence="2">Lamin tail domain-containing protein</fullName>
    </submittedName>
</protein>
<accession>A0ABS2DKN4</accession>
<gene>
    <name evidence="2" type="ORF">JR050_10140</name>
</gene>
<dbReference type="EMBL" id="JAFELM010000028">
    <property type="protein sequence ID" value="MBM6618028.1"/>
    <property type="molecule type" value="Genomic_DNA"/>
</dbReference>
<dbReference type="InterPro" id="IPR001279">
    <property type="entry name" value="Metallo-B-lactamas"/>
</dbReference>
<comment type="caution">
    <text evidence="2">The sequence shown here is derived from an EMBL/GenBank/DDBJ whole genome shotgun (WGS) entry which is preliminary data.</text>
</comment>
<evidence type="ECO:0000313" key="3">
    <source>
        <dbReference type="Proteomes" id="UP001518925"/>
    </source>
</evidence>
<dbReference type="Gene3D" id="3.60.15.10">
    <property type="entry name" value="Ribonuclease Z/Hydroxyacylglutathione hydrolase-like"/>
    <property type="match status" value="1"/>
</dbReference>
<organism evidence="2 3">
    <name type="scientific">Bacillus suaedaesalsae</name>
    <dbReference type="NCBI Taxonomy" id="2810349"/>
    <lineage>
        <taxon>Bacteria</taxon>
        <taxon>Bacillati</taxon>
        <taxon>Bacillota</taxon>
        <taxon>Bacilli</taxon>
        <taxon>Bacillales</taxon>
        <taxon>Bacillaceae</taxon>
        <taxon>Bacillus</taxon>
    </lineage>
</organism>
<keyword evidence="3" id="KW-1185">Reference proteome</keyword>
<dbReference type="PANTHER" id="PTHR30619:SF7">
    <property type="entry name" value="BETA-LACTAMASE DOMAIN PROTEIN"/>
    <property type="match status" value="1"/>
</dbReference>
<dbReference type="InterPro" id="IPR035681">
    <property type="entry name" value="ComA-like_MBL"/>
</dbReference>
<dbReference type="Pfam" id="PF00932">
    <property type="entry name" value="LTD"/>
    <property type="match status" value="1"/>
</dbReference>
<evidence type="ECO:0000259" key="1">
    <source>
        <dbReference type="SMART" id="SM00849"/>
    </source>
</evidence>
<dbReference type="InterPro" id="IPR052159">
    <property type="entry name" value="Competence_DNA_uptake"/>
</dbReference>
<reference evidence="2 3" key="1">
    <citation type="submission" date="2021-02" db="EMBL/GenBank/DDBJ databases">
        <title>Bacillus sp. RD4P76, an endophyte from a halophyte.</title>
        <authorList>
            <person name="Sun J.-Q."/>
        </authorList>
    </citation>
    <scope>NUCLEOTIDE SEQUENCE [LARGE SCALE GENOMIC DNA]</scope>
    <source>
        <strain evidence="2 3">RD4P76</strain>
    </source>
</reference>
<dbReference type="InterPro" id="IPR001322">
    <property type="entry name" value="Lamin_tail_dom"/>
</dbReference>
<dbReference type="SUPFAM" id="SSF56281">
    <property type="entry name" value="Metallo-hydrolase/oxidoreductase"/>
    <property type="match status" value="1"/>
</dbReference>
<evidence type="ECO:0000313" key="2">
    <source>
        <dbReference type="EMBL" id="MBM6618028.1"/>
    </source>
</evidence>
<dbReference type="RefSeq" id="WP_204203373.1">
    <property type="nucleotide sequence ID" value="NZ_JAFELM010000028.1"/>
</dbReference>
<dbReference type="Proteomes" id="UP001518925">
    <property type="component" value="Unassembled WGS sequence"/>
</dbReference>
<dbReference type="Pfam" id="PF00753">
    <property type="entry name" value="Lactamase_B"/>
    <property type="match status" value="1"/>
</dbReference>
<dbReference type="PANTHER" id="PTHR30619">
    <property type="entry name" value="DNA INTERNALIZATION/COMPETENCE PROTEIN COMEC/REC2"/>
    <property type="match status" value="1"/>
</dbReference>
<dbReference type="InterPro" id="IPR036415">
    <property type="entry name" value="Lamin_tail_dom_sf"/>
</dbReference>
<sequence>MNRPFYSWFVIIIVMSILLDFSSIQYADAKWFQTPELEVHFLDVGQGDSALVIFPNGKTMLVDGGPRVKGSTVVNYLKQHNIYELDLVVSTHPDEDHLGGLLDVLGELNVKQVLDSGKSHTTETYREYVEILSAHRIPIVIAKEGQTIHLDKWVNINVLNSNNGEEDNNEASVVLKLTMGKIDYLLAADAEVGAEQDMVRDYDLEAEILKAGHHGSYTSSAQSLLKEVKPDVTILSYGNDNLYGHPHKDVVERLKGLGTTMYSTAQSGAIIVKTNGWSYDISSKKSVLGQLVLNEKPLPYEGKIAITKLDVKDEEVTIKNNMNEDVLMKGWKLISEAGNHVFHFPNNFVLRSGESVTVYSSVKGSKKKTNYLAWKAKRHIWKNVGDKAILYNPYGGIADFEDFEG</sequence>
<name>A0ABS2DKN4_9BACI</name>